<proteinExistence type="predicted"/>
<dbReference type="EMBL" id="CP159196">
    <property type="protein sequence ID" value="XCF12237.1"/>
    <property type="molecule type" value="Genomic_DNA"/>
</dbReference>
<reference evidence="2" key="1">
    <citation type="journal article" date="2020" name="Int. J. Syst. Evol. Microbiol.">
        <title>Notification of changes in taxonomic opinion previously published outside the IJSEM.</title>
        <authorList>
            <person name="Oren A."/>
            <person name="Garrity G."/>
        </authorList>
    </citation>
    <scope>NUCLEOTIDE SEQUENCE</scope>
    <source>
        <strain evidence="2">TCYB15</strain>
    </source>
</reference>
<evidence type="ECO:0000313" key="2">
    <source>
        <dbReference type="EMBL" id="XCF12237.1"/>
    </source>
</evidence>
<evidence type="ECO:0000259" key="1">
    <source>
        <dbReference type="PROSITE" id="PS50943"/>
    </source>
</evidence>
<protein>
    <submittedName>
        <fullName evidence="2">Helix-turn-helix transcriptional regulator</fullName>
    </submittedName>
</protein>
<dbReference type="Gene3D" id="1.10.260.40">
    <property type="entry name" value="lambda repressor-like DNA-binding domains"/>
    <property type="match status" value="1"/>
</dbReference>
<feature type="domain" description="HTH cro/C1-type" evidence="1">
    <location>
        <begin position="17"/>
        <end position="72"/>
    </location>
</feature>
<name>A0AAU8C8B9_9RHOB</name>
<geneLocation type="plasmid" evidence="2">
    <name>pZYJ03</name>
</geneLocation>
<dbReference type="SUPFAM" id="SSF47413">
    <property type="entry name" value="lambda repressor-like DNA-binding domains"/>
    <property type="match status" value="1"/>
</dbReference>
<sequence>MAKTIRSKGQVALCQALVVARKSAGLGQDDLAERLKCHQSLVARIESGERRIDVVELVVLARAIGFDPFDVLAIVEAATEPDHKI</sequence>
<accession>A0AAU8C8B9</accession>
<dbReference type="GO" id="GO:0003677">
    <property type="term" value="F:DNA binding"/>
    <property type="evidence" value="ECO:0007669"/>
    <property type="project" value="InterPro"/>
</dbReference>
<dbReference type="PROSITE" id="PS50943">
    <property type="entry name" value="HTH_CROC1"/>
    <property type="match status" value="1"/>
</dbReference>
<dbReference type="CDD" id="cd00093">
    <property type="entry name" value="HTH_XRE"/>
    <property type="match status" value="1"/>
</dbReference>
<keyword evidence="2" id="KW-0614">Plasmid</keyword>
<dbReference type="AlphaFoldDB" id="A0AAU8C8B9"/>
<dbReference type="InterPro" id="IPR001387">
    <property type="entry name" value="Cro/C1-type_HTH"/>
</dbReference>
<gene>
    <name evidence="2" type="ORF">ABM428_16975</name>
</gene>
<dbReference type="KEGG" id="suly:ABM428_16975"/>
<dbReference type="RefSeq" id="WP_340290583.1">
    <property type="nucleotide sequence ID" value="NZ_CP159196.1"/>
</dbReference>
<dbReference type="SMART" id="SM00530">
    <property type="entry name" value="HTH_XRE"/>
    <property type="match status" value="1"/>
</dbReference>
<dbReference type="InterPro" id="IPR010982">
    <property type="entry name" value="Lambda_DNA-bd_dom_sf"/>
</dbReference>
<reference evidence="2" key="2">
    <citation type="submission" date="2024-06" db="EMBL/GenBank/DDBJ databases">
        <authorList>
            <person name="Deng Y."/>
        </authorList>
    </citation>
    <scope>NUCLEOTIDE SEQUENCE</scope>
    <source>
        <strain evidence="2">TCYB15</strain>
        <plasmid evidence="2">pZYJ03</plasmid>
    </source>
</reference>
<organism evidence="2">
    <name type="scientific">Sulfitobacter sp. TCYB15</name>
    <dbReference type="NCBI Taxonomy" id="3229275"/>
    <lineage>
        <taxon>Bacteria</taxon>
        <taxon>Pseudomonadati</taxon>
        <taxon>Pseudomonadota</taxon>
        <taxon>Alphaproteobacteria</taxon>
        <taxon>Rhodobacterales</taxon>
        <taxon>Roseobacteraceae</taxon>
        <taxon>Sulfitobacter</taxon>
    </lineage>
</organism>
<dbReference type="Pfam" id="PF13560">
    <property type="entry name" value="HTH_31"/>
    <property type="match status" value="1"/>
</dbReference>